<dbReference type="EMBL" id="QVEQ01000001">
    <property type="protein sequence ID" value="RGB73242.1"/>
    <property type="molecule type" value="Genomic_DNA"/>
</dbReference>
<keyword evidence="1" id="KW-1133">Transmembrane helix</keyword>
<feature type="transmembrane region" description="Helical" evidence="1">
    <location>
        <begin position="126"/>
        <end position="147"/>
    </location>
</feature>
<dbReference type="Proteomes" id="UP000261140">
    <property type="component" value="Unassembled WGS sequence"/>
</dbReference>
<name>A0A329TGA0_9FIRM</name>
<dbReference type="RefSeq" id="WP_117503790.1">
    <property type="nucleotide sequence ID" value="NZ_CP026548.1"/>
</dbReference>
<feature type="transmembrane region" description="Helical" evidence="1">
    <location>
        <begin position="87"/>
        <end position="111"/>
    </location>
</feature>
<feature type="transmembrane region" description="Helical" evidence="1">
    <location>
        <begin position="12"/>
        <end position="34"/>
    </location>
</feature>
<comment type="caution">
    <text evidence="3">The sequence shown here is derived from an EMBL/GenBank/DDBJ whole genome shotgun (WGS) entry which is preliminary data.</text>
</comment>
<feature type="transmembrane region" description="Helical" evidence="1">
    <location>
        <begin position="46"/>
        <end position="67"/>
    </location>
</feature>
<organism evidence="3 5">
    <name type="scientific">Faecalibacterium prausnitzii</name>
    <dbReference type="NCBI Taxonomy" id="853"/>
    <lineage>
        <taxon>Bacteria</taxon>
        <taxon>Bacillati</taxon>
        <taxon>Bacillota</taxon>
        <taxon>Clostridia</taxon>
        <taxon>Eubacteriales</taxon>
        <taxon>Oscillospiraceae</taxon>
        <taxon>Faecalibacterium</taxon>
    </lineage>
</organism>
<evidence type="ECO:0000256" key="1">
    <source>
        <dbReference type="SAM" id="Phobius"/>
    </source>
</evidence>
<evidence type="ECO:0000313" key="2">
    <source>
        <dbReference type="EMBL" id="RAW48767.1"/>
    </source>
</evidence>
<keyword evidence="1" id="KW-0812">Transmembrane</keyword>
<accession>A0A329TGA0</accession>
<keyword evidence="1" id="KW-0472">Membrane</keyword>
<protein>
    <submittedName>
        <fullName evidence="3">Uncharacterized protein</fullName>
    </submittedName>
</protein>
<evidence type="ECO:0000313" key="3">
    <source>
        <dbReference type="EMBL" id="RGB73242.1"/>
    </source>
</evidence>
<gene>
    <name evidence="2" type="ORF">C4N27_11225</name>
    <name evidence="3" type="ORF">DWZ89_00100</name>
</gene>
<reference evidence="2 4" key="1">
    <citation type="submission" date="2018-02" db="EMBL/GenBank/DDBJ databases">
        <title>Complete genome sequencing of Faecalibacterium prausnitzii strains isolated from the human gut.</title>
        <authorList>
            <person name="Fitzgerald B.C."/>
            <person name="Shkoporov A.N."/>
            <person name="Ross P.R."/>
            <person name="Hill C."/>
        </authorList>
    </citation>
    <scope>NUCLEOTIDE SEQUENCE [LARGE SCALE GENOMIC DNA]</scope>
    <source>
        <strain evidence="2 4">APC942/18-1</strain>
    </source>
</reference>
<sequence>MNWTKAKNIAKLGGALAISAGASVLVLECPYFNISLFLKCNVDFHYNAISMSATIGGFLFTGISILISTLEKSRIKRLWDYNYLDNLYRAAFIGISANVVTLVVALLVILLDIKEKIQRIFVSVEIASIITSLVFFIWSIRLMLFVISRLKDKE</sequence>
<proteinExistence type="predicted"/>
<evidence type="ECO:0000313" key="5">
    <source>
        <dbReference type="Proteomes" id="UP000261140"/>
    </source>
</evidence>
<reference evidence="3 5" key="2">
    <citation type="submission" date="2018-08" db="EMBL/GenBank/DDBJ databases">
        <title>A genome reference for cultivated species of the human gut microbiota.</title>
        <authorList>
            <person name="Zou Y."/>
            <person name="Xue W."/>
            <person name="Luo G."/>
        </authorList>
    </citation>
    <scope>NUCLEOTIDE SEQUENCE [LARGE SCALE GENOMIC DNA]</scope>
    <source>
        <strain evidence="3 5">AF36-11AT</strain>
    </source>
</reference>
<evidence type="ECO:0000313" key="4">
    <source>
        <dbReference type="Proteomes" id="UP000250997"/>
    </source>
</evidence>
<dbReference type="Proteomes" id="UP000250997">
    <property type="component" value="Unassembled WGS sequence"/>
</dbReference>
<dbReference type="EMBL" id="PRLA01000008">
    <property type="protein sequence ID" value="RAW48767.1"/>
    <property type="molecule type" value="Genomic_DNA"/>
</dbReference>
<dbReference type="AlphaFoldDB" id="A0A329TGA0"/>